<evidence type="ECO:0000256" key="4">
    <source>
        <dbReference type="ARBA" id="ARBA00048018"/>
    </source>
</evidence>
<keyword evidence="5" id="KW-0694">RNA-binding</keyword>
<dbReference type="InParanoid" id="A0A6P9AF47"/>
<dbReference type="KEGG" id="tpal:117654061"/>
<dbReference type="EC" id="3.1.1.96" evidence="2 5"/>
<evidence type="ECO:0000256" key="3">
    <source>
        <dbReference type="ARBA" id="ARBA00047676"/>
    </source>
</evidence>
<dbReference type="Proteomes" id="UP000515158">
    <property type="component" value="Unplaced"/>
</dbReference>
<organism evidence="8">
    <name type="scientific">Thrips palmi</name>
    <name type="common">Melon thrips</name>
    <dbReference type="NCBI Taxonomy" id="161013"/>
    <lineage>
        <taxon>Eukaryota</taxon>
        <taxon>Metazoa</taxon>
        <taxon>Ecdysozoa</taxon>
        <taxon>Arthropoda</taxon>
        <taxon>Hexapoda</taxon>
        <taxon>Insecta</taxon>
        <taxon>Pterygota</taxon>
        <taxon>Neoptera</taxon>
        <taxon>Paraneoptera</taxon>
        <taxon>Thysanoptera</taxon>
        <taxon>Terebrantia</taxon>
        <taxon>Thripoidea</taxon>
        <taxon>Thripidae</taxon>
        <taxon>Thrips</taxon>
    </lineage>
</organism>
<dbReference type="RefSeq" id="XP_034256095.1">
    <property type="nucleotide sequence ID" value="XM_034400204.1"/>
</dbReference>
<dbReference type="GO" id="GO:0005737">
    <property type="term" value="C:cytoplasm"/>
    <property type="evidence" value="ECO:0007669"/>
    <property type="project" value="UniProtKB-SubCell"/>
</dbReference>
<evidence type="ECO:0000256" key="6">
    <source>
        <dbReference type="SAM" id="MobiDB-lite"/>
    </source>
</evidence>
<evidence type="ECO:0000256" key="1">
    <source>
        <dbReference type="ARBA" id="ARBA00009673"/>
    </source>
</evidence>
<keyword evidence="7" id="KW-1185">Reference proteome</keyword>
<gene>
    <name evidence="8" type="primary">LOC117654061</name>
</gene>
<feature type="compositionally biased region" description="Basic and acidic residues" evidence="6">
    <location>
        <begin position="154"/>
        <end position="165"/>
    </location>
</feature>
<dbReference type="NCBIfam" id="TIGR00256">
    <property type="entry name" value="D-aminoacyl-tRNA deacylase"/>
    <property type="match status" value="1"/>
</dbReference>
<dbReference type="AlphaFoldDB" id="A0A6P9AF47"/>
<name>A0A6P9AF47_THRPL</name>
<dbReference type="OrthoDB" id="275783at2759"/>
<dbReference type="GeneID" id="117654061"/>
<dbReference type="FunCoup" id="A0A6P9AF47">
    <property type="interactions" value="514"/>
</dbReference>
<evidence type="ECO:0000313" key="7">
    <source>
        <dbReference type="Proteomes" id="UP000515158"/>
    </source>
</evidence>
<dbReference type="PANTHER" id="PTHR10472">
    <property type="entry name" value="D-TYROSYL-TRNA TYR DEACYLASE"/>
    <property type="match status" value="1"/>
</dbReference>
<keyword evidence="5" id="KW-0963">Cytoplasm</keyword>
<comment type="catalytic activity">
    <reaction evidence="4">
        <text>a D-aminoacyl-tRNA + H2O = a tRNA + a D-alpha-amino acid + H(+)</text>
        <dbReference type="Rhea" id="RHEA:13953"/>
        <dbReference type="Rhea" id="RHEA-COMP:10123"/>
        <dbReference type="Rhea" id="RHEA-COMP:10124"/>
        <dbReference type="ChEBI" id="CHEBI:15377"/>
        <dbReference type="ChEBI" id="CHEBI:15378"/>
        <dbReference type="ChEBI" id="CHEBI:59871"/>
        <dbReference type="ChEBI" id="CHEBI:78442"/>
        <dbReference type="ChEBI" id="CHEBI:79333"/>
        <dbReference type="EC" id="3.1.1.96"/>
    </reaction>
</comment>
<dbReference type="InterPro" id="IPR023509">
    <property type="entry name" value="DTD-like_sf"/>
</dbReference>
<dbReference type="Pfam" id="PF02580">
    <property type="entry name" value="Tyr_Deacylase"/>
    <property type="match status" value="1"/>
</dbReference>
<dbReference type="Gene3D" id="3.50.80.10">
    <property type="entry name" value="D-tyrosyl-tRNA(Tyr) deacylase"/>
    <property type="match status" value="1"/>
</dbReference>
<comment type="subcellular location">
    <subcellularLocation>
        <location evidence="5">Cytoplasm</location>
    </subcellularLocation>
</comment>
<evidence type="ECO:0000256" key="5">
    <source>
        <dbReference type="RuleBase" id="RU003470"/>
    </source>
</evidence>
<comment type="similarity">
    <text evidence="1 5">Belongs to the DTD family.</text>
</comment>
<accession>A0A6P9AF47</accession>
<evidence type="ECO:0000256" key="2">
    <source>
        <dbReference type="ARBA" id="ARBA00013056"/>
    </source>
</evidence>
<dbReference type="GO" id="GO:0000049">
    <property type="term" value="F:tRNA binding"/>
    <property type="evidence" value="ECO:0007669"/>
    <property type="project" value="UniProtKB-KW"/>
</dbReference>
<reference evidence="8" key="1">
    <citation type="submission" date="2025-08" db="UniProtKB">
        <authorList>
            <consortium name="RefSeq"/>
        </authorList>
    </citation>
    <scope>IDENTIFICATION</scope>
    <source>
        <tissue evidence="8">Total insect</tissue>
    </source>
</reference>
<dbReference type="InterPro" id="IPR003732">
    <property type="entry name" value="Daa-tRNA_deacyls_DTD"/>
</dbReference>
<evidence type="ECO:0000313" key="8">
    <source>
        <dbReference type="RefSeq" id="XP_034256095.1"/>
    </source>
</evidence>
<dbReference type="GO" id="GO:0051500">
    <property type="term" value="F:D-tyrosyl-tRNA(Tyr) deacylase activity"/>
    <property type="evidence" value="ECO:0007669"/>
    <property type="project" value="TreeGrafter"/>
</dbReference>
<proteinExistence type="inferred from homology"/>
<dbReference type="SUPFAM" id="SSF69500">
    <property type="entry name" value="DTD-like"/>
    <property type="match status" value="1"/>
</dbReference>
<sequence length="173" mass="19751">MKGTIQRVVKASVEVDGQLISSIGRGICVLVGIHKNDSEKDKEYLARKLLSIRLWEDDKGRRWSRSVTDMQYEILCVSQFTLYYYLKGNKPDFHAAMPGAQSQEFYNSFLDTLKKLYDPSKIKDGQFGAMMQVHIQNDGPVTLDIESPTLRQLLDEQAQKDKPTKTETQSQDS</sequence>
<dbReference type="CTD" id="41371"/>
<dbReference type="PANTHER" id="PTHR10472:SF5">
    <property type="entry name" value="D-AMINOACYL-TRNA DEACYLASE 1"/>
    <property type="match status" value="1"/>
</dbReference>
<keyword evidence="5" id="KW-0378">Hydrolase</keyword>
<dbReference type="CDD" id="cd00563">
    <property type="entry name" value="Dtyr_deacylase"/>
    <property type="match status" value="1"/>
</dbReference>
<keyword evidence="5" id="KW-0820">tRNA-binding</keyword>
<feature type="region of interest" description="Disordered" evidence="6">
    <location>
        <begin position="154"/>
        <end position="173"/>
    </location>
</feature>
<protein>
    <recommendedName>
        <fullName evidence="2 5">D-aminoacyl-tRNA deacylase</fullName>
        <ecNumber evidence="2 5">3.1.1.96</ecNumber>
    </recommendedName>
</protein>
<dbReference type="FunFam" id="3.50.80.10:FF:000001">
    <property type="entry name" value="D-aminoacyl-tRNA deacylase"/>
    <property type="match status" value="1"/>
</dbReference>
<comment type="catalytic activity">
    <reaction evidence="3">
        <text>glycyl-tRNA(Ala) + H2O = tRNA(Ala) + glycine + H(+)</text>
        <dbReference type="Rhea" id="RHEA:53744"/>
        <dbReference type="Rhea" id="RHEA-COMP:9657"/>
        <dbReference type="Rhea" id="RHEA-COMP:13640"/>
        <dbReference type="ChEBI" id="CHEBI:15377"/>
        <dbReference type="ChEBI" id="CHEBI:15378"/>
        <dbReference type="ChEBI" id="CHEBI:57305"/>
        <dbReference type="ChEBI" id="CHEBI:78442"/>
        <dbReference type="ChEBI" id="CHEBI:78522"/>
        <dbReference type="EC" id="3.1.1.96"/>
    </reaction>
</comment>